<accession>A0A975DJ52</accession>
<keyword evidence="1" id="KW-0520">NAD</keyword>
<dbReference type="InterPro" id="IPR036291">
    <property type="entry name" value="NAD(P)-bd_dom_sf"/>
</dbReference>
<dbReference type="EMBL" id="CP072133">
    <property type="protein sequence ID" value="QTH72826.1"/>
    <property type="molecule type" value="Genomic_DNA"/>
</dbReference>
<reference evidence="3" key="1">
    <citation type="submission" date="2021-03" db="EMBL/GenBank/DDBJ databases">
        <title>Complete Genome of Pseudoalteromonas xiamenensis STKMTI.2, a new potential marine bacterium producing anti-Vibrio compounds.</title>
        <authorList>
            <person name="Handayani D.P."/>
            <person name="Isnansetyo A."/>
            <person name="Istiqomah I."/>
            <person name="Jumina J."/>
        </authorList>
    </citation>
    <scope>NUCLEOTIDE SEQUENCE</scope>
    <source>
        <strain evidence="3">STKMTI.2</strain>
    </source>
</reference>
<evidence type="ECO:0000313" key="3">
    <source>
        <dbReference type="EMBL" id="QTH72826.1"/>
    </source>
</evidence>
<dbReference type="InterPro" id="IPR001509">
    <property type="entry name" value="Epimerase_deHydtase"/>
</dbReference>
<dbReference type="KEGG" id="pxi:J5O05_02355"/>
<gene>
    <name evidence="3" type="ORF">J5O05_02355</name>
</gene>
<dbReference type="PANTHER" id="PTHR43574">
    <property type="entry name" value="EPIMERASE-RELATED"/>
    <property type="match status" value="1"/>
</dbReference>
<dbReference type="Pfam" id="PF01370">
    <property type="entry name" value="Epimerase"/>
    <property type="match status" value="1"/>
</dbReference>
<organism evidence="3 4">
    <name type="scientific">Pseudoalteromonas xiamenensis</name>
    <dbReference type="NCBI Taxonomy" id="882626"/>
    <lineage>
        <taxon>Bacteria</taxon>
        <taxon>Pseudomonadati</taxon>
        <taxon>Pseudomonadota</taxon>
        <taxon>Gammaproteobacteria</taxon>
        <taxon>Alteromonadales</taxon>
        <taxon>Pseudoalteromonadaceae</taxon>
        <taxon>Pseudoalteromonas</taxon>
    </lineage>
</organism>
<dbReference type="SUPFAM" id="SSF51735">
    <property type="entry name" value="NAD(P)-binding Rossmann-fold domains"/>
    <property type="match status" value="1"/>
</dbReference>
<proteinExistence type="predicted"/>
<keyword evidence="4" id="KW-1185">Reference proteome</keyword>
<dbReference type="AlphaFoldDB" id="A0A975DJ52"/>
<protein>
    <submittedName>
        <fullName evidence="3">NAD-dependent epimerase/dehydratase family protein</fullName>
    </submittedName>
</protein>
<dbReference type="PRINTS" id="PR01713">
    <property type="entry name" value="NUCEPIMERASE"/>
</dbReference>
<dbReference type="Gene3D" id="3.40.50.720">
    <property type="entry name" value="NAD(P)-binding Rossmann-like Domain"/>
    <property type="match status" value="1"/>
</dbReference>
<feature type="domain" description="NAD-dependent epimerase/dehydratase" evidence="2">
    <location>
        <begin position="10"/>
        <end position="255"/>
    </location>
</feature>
<evidence type="ECO:0000256" key="1">
    <source>
        <dbReference type="ARBA" id="ARBA00023027"/>
    </source>
</evidence>
<dbReference type="Gene3D" id="3.90.25.10">
    <property type="entry name" value="UDP-galactose 4-epimerase, domain 1"/>
    <property type="match status" value="1"/>
</dbReference>
<name>A0A975DJ52_9GAMM</name>
<sequence length="328" mass="36880">MANILNDKPILVTGAAGFIGFHLAKALLDKGCTVVGLDNLNAYYSPELKDSRLSLLKDYPNFTFKKIELNHLSELQALFEEFKFDVVVHLAAQAGVRYSIDAPMTYCDSNLVGMMHILECCRHNTIKHLLFASSSSVYGLSDTMPLSETAKTDSPVSLYAATKKANEAMAYSYAKLYGIPMTGLRFFTVYGPWGRPDMALFKFVEKMRNHQSIDVYNMGQMRRDFTYIDDVVNAIVSMLPKIPDQKVPYEIFNIGSNNPKQLLDFIEEIERALGLKADKNLLPMQAGDVLDTWADVQKLKQHGHPLPNTPFADGIKAFVDWHLAYYAI</sequence>
<evidence type="ECO:0000259" key="2">
    <source>
        <dbReference type="Pfam" id="PF01370"/>
    </source>
</evidence>
<evidence type="ECO:0000313" key="4">
    <source>
        <dbReference type="Proteomes" id="UP000664904"/>
    </source>
</evidence>
<dbReference type="Proteomes" id="UP000664904">
    <property type="component" value="Chromosome"/>
</dbReference>